<keyword evidence="2" id="KW-1185">Reference proteome</keyword>
<evidence type="ECO:0000313" key="1">
    <source>
        <dbReference type="EMBL" id="TKR63266.1"/>
    </source>
</evidence>
<reference evidence="1 2" key="1">
    <citation type="journal article" date="2015" name="Genome Biol.">
        <title>Comparative genomics of Steinernema reveals deeply conserved gene regulatory networks.</title>
        <authorList>
            <person name="Dillman A.R."/>
            <person name="Macchietto M."/>
            <person name="Porter C.F."/>
            <person name="Rogers A."/>
            <person name="Williams B."/>
            <person name="Antoshechkin I."/>
            <person name="Lee M.M."/>
            <person name="Goodwin Z."/>
            <person name="Lu X."/>
            <person name="Lewis E.E."/>
            <person name="Goodrich-Blair H."/>
            <person name="Stock S.P."/>
            <person name="Adams B.J."/>
            <person name="Sternberg P.W."/>
            <person name="Mortazavi A."/>
        </authorList>
    </citation>
    <scope>NUCLEOTIDE SEQUENCE [LARGE SCALE GENOMIC DNA]</scope>
    <source>
        <strain evidence="1 2">ALL</strain>
    </source>
</reference>
<dbReference type="EMBL" id="AZBU02000010">
    <property type="protein sequence ID" value="TKR63266.1"/>
    <property type="molecule type" value="Genomic_DNA"/>
</dbReference>
<dbReference type="Proteomes" id="UP000298663">
    <property type="component" value="Unassembled WGS sequence"/>
</dbReference>
<sequence>MDSTALIQFCSTIPARYQYSNSELIIDTIYARHRDHMDGIIDALSRTQWFSSIVYKTTESFRYLVTMSGHPADRNMTSCPGLESVTLEDISCENILHFAYRFLRGRVESVKLANLNIAEIPDDDEIDEFFARLENYLQITPKPCDLHVSLHMARHNFNATTISAFDRYQPVKIRNRIIFTVPAAKM</sequence>
<name>A0A4U5M3D5_STECR</name>
<organism evidence="1 2">
    <name type="scientific">Steinernema carpocapsae</name>
    <name type="common">Entomopathogenic nematode</name>
    <dbReference type="NCBI Taxonomy" id="34508"/>
    <lineage>
        <taxon>Eukaryota</taxon>
        <taxon>Metazoa</taxon>
        <taxon>Ecdysozoa</taxon>
        <taxon>Nematoda</taxon>
        <taxon>Chromadorea</taxon>
        <taxon>Rhabditida</taxon>
        <taxon>Tylenchina</taxon>
        <taxon>Panagrolaimomorpha</taxon>
        <taxon>Strongyloidoidea</taxon>
        <taxon>Steinernematidae</taxon>
        <taxon>Steinernema</taxon>
    </lineage>
</organism>
<proteinExistence type="predicted"/>
<reference evidence="1 2" key="2">
    <citation type="journal article" date="2019" name="G3 (Bethesda)">
        <title>Hybrid Assembly of the Genome of the Entomopathogenic Nematode Steinernema carpocapsae Identifies the X-Chromosome.</title>
        <authorList>
            <person name="Serra L."/>
            <person name="Macchietto M."/>
            <person name="Macias-Munoz A."/>
            <person name="McGill C.J."/>
            <person name="Rodriguez I.M."/>
            <person name="Rodriguez B."/>
            <person name="Murad R."/>
            <person name="Mortazavi A."/>
        </authorList>
    </citation>
    <scope>NUCLEOTIDE SEQUENCE [LARGE SCALE GENOMIC DNA]</scope>
    <source>
        <strain evidence="1 2">ALL</strain>
    </source>
</reference>
<gene>
    <name evidence="1" type="ORF">L596_027114</name>
</gene>
<dbReference type="AlphaFoldDB" id="A0A4U5M3D5"/>
<comment type="caution">
    <text evidence="1">The sequence shown here is derived from an EMBL/GenBank/DDBJ whole genome shotgun (WGS) entry which is preliminary data.</text>
</comment>
<accession>A0A4U5M3D5</accession>
<protein>
    <submittedName>
        <fullName evidence="1">Uncharacterized protein</fullName>
    </submittedName>
</protein>
<evidence type="ECO:0000313" key="2">
    <source>
        <dbReference type="Proteomes" id="UP000298663"/>
    </source>
</evidence>